<dbReference type="STRING" id="1742973.COMA2_40038"/>
<protein>
    <recommendedName>
        <fullName evidence="1">DUF4325 domain-containing protein</fullName>
    </recommendedName>
</protein>
<dbReference type="OrthoDB" id="512307at2"/>
<dbReference type="Proteomes" id="UP000198736">
    <property type="component" value="Unassembled WGS sequence"/>
</dbReference>
<organism evidence="2 3">
    <name type="scientific">Candidatus Nitrospira nitrificans</name>
    <dbReference type="NCBI Taxonomy" id="1742973"/>
    <lineage>
        <taxon>Bacteria</taxon>
        <taxon>Pseudomonadati</taxon>
        <taxon>Nitrospirota</taxon>
        <taxon>Nitrospiria</taxon>
        <taxon>Nitrospirales</taxon>
        <taxon>Nitrospiraceae</taxon>
        <taxon>Nitrospira</taxon>
    </lineage>
</organism>
<accession>A0A0S4LJP7</accession>
<evidence type="ECO:0000313" key="2">
    <source>
        <dbReference type="EMBL" id="CUS37809.1"/>
    </source>
</evidence>
<gene>
    <name evidence="2" type="ORF">COMA2_40038</name>
</gene>
<proteinExistence type="predicted"/>
<evidence type="ECO:0000313" key="3">
    <source>
        <dbReference type="Proteomes" id="UP000198736"/>
    </source>
</evidence>
<feature type="domain" description="DUF4325" evidence="1">
    <location>
        <begin position="23"/>
        <end position="84"/>
    </location>
</feature>
<sequence>MADEIVVRVFDIVGSPLCVSADDGQTVHDKIAPLLRDNRKVVVSFERVETLISAFLNAAIGQLYGEFPEERIRELLSVRDMTTEDLTMLKRVVDNAKVYFKNRKQFDQAWKEEVGDEE</sequence>
<dbReference type="InterPro" id="IPR025474">
    <property type="entry name" value="DUF4325"/>
</dbReference>
<dbReference type="EMBL" id="CZPZ01000031">
    <property type="protein sequence ID" value="CUS37809.1"/>
    <property type="molecule type" value="Genomic_DNA"/>
</dbReference>
<evidence type="ECO:0000259" key="1">
    <source>
        <dbReference type="Pfam" id="PF14213"/>
    </source>
</evidence>
<name>A0A0S4LJP7_9BACT</name>
<reference evidence="3" key="1">
    <citation type="submission" date="2015-10" db="EMBL/GenBank/DDBJ databases">
        <authorList>
            <person name="Luecker S."/>
            <person name="Luecker S."/>
        </authorList>
    </citation>
    <scope>NUCLEOTIDE SEQUENCE [LARGE SCALE GENOMIC DNA]</scope>
</reference>
<dbReference type="RefSeq" id="WP_090899583.1">
    <property type="nucleotide sequence ID" value="NZ_CZPZ01000031.1"/>
</dbReference>
<dbReference type="Pfam" id="PF14213">
    <property type="entry name" value="DUF4325"/>
    <property type="match status" value="1"/>
</dbReference>
<keyword evidence="3" id="KW-1185">Reference proteome</keyword>
<dbReference type="AlphaFoldDB" id="A0A0S4LJP7"/>